<feature type="transmembrane region" description="Helical" evidence="2">
    <location>
        <begin position="1232"/>
        <end position="1254"/>
    </location>
</feature>
<dbReference type="HOGENOM" id="CLU_000654_0_0_1"/>
<feature type="compositionally biased region" description="Basic residues" evidence="1">
    <location>
        <begin position="2696"/>
        <end position="2705"/>
    </location>
</feature>
<dbReference type="Proteomes" id="UP000029964">
    <property type="component" value="Unassembled WGS sequence"/>
</dbReference>
<evidence type="ECO:0000256" key="2">
    <source>
        <dbReference type="SAM" id="Phobius"/>
    </source>
</evidence>
<evidence type="ECO:0000313" key="5">
    <source>
        <dbReference type="Proteomes" id="UP000029964"/>
    </source>
</evidence>
<feature type="signal peptide" evidence="3">
    <location>
        <begin position="1"/>
        <end position="30"/>
    </location>
</feature>
<proteinExistence type="predicted"/>
<keyword evidence="2" id="KW-0472">Membrane</keyword>
<feature type="transmembrane region" description="Helical" evidence="2">
    <location>
        <begin position="1148"/>
        <end position="1170"/>
    </location>
</feature>
<feature type="transmembrane region" description="Helical" evidence="2">
    <location>
        <begin position="763"/>
        <end position="787"/>
    </location>
</feature>
<accession>A0A086TBS8</accession>
<feature type="transmembrane region" description="Helical" evidence="2">
    <location>
        <begin position="833"/>
        <end position="854"/>
    </location>
</feature>
<sequence>MQGILPCNSSRHPGLAVWPVVTLLLATVGQTPLPPPRADLWARYAWPIFLGRTEDPGMVYQLDDLLDKLHSQGVPIVLLAEHNCDIWSSANLSFLAGVIVENACILPNGERRDYFRSRQLRELMSWCAQEREIRPEFFIGFLELWEQRPHPSVVRRGVKLAEHFGAIIEHGPAWPEAVLSSAIKDASQTLSGFEYLRRTPIIELQKSWISEARKVWVGSASDAPDVSPLPLQALSSVIPCLPELLEHRTLTPNQEHSLQEQITSLDPLDYVDLAPPRDSFWEVSSQGQRLSSRGCFPITTEPTASHFDAVTRTQYHLKELHMLQPLTGAEVHRLVVAYRQLVDALDGHDPLLGLVDGLETHQVSVYKGLDTGFGVPEGISHFWGVSRTKDEVDDQSIDIFISLKNPNDATTILHTWLAHHRVARADRYKWEHLFERANGIEDGDTSLPISLGAAIERSSHAETLSLLQQIRVSGLQHQFKEPIINSCHKTLIQDASQCSWHQTVAYGILDDTLSMKELLKMRLDHFVRKGATELPTLDNLMALYESVSTIVEDSLFFGDREPLNIMTNALLESWDFETDARCDFVDVNADLFALVFLSILRKVAFEEVYIEATDRCPFFLSQPDQAAVFSELWVLGSQCEIYFGILPRALGQIIYSRYKGFLQDNPPGPDARRGNEIMSMYTTAEPANRSATGTGTPGDSSSAPRSLTAYEKLEVWKKRFTELGAMSIFCLPAIMDVVLLSFVGRGVFMTAFMNAEHLQAAGLALLISLLLTAGVTGWVGSIGNYYLVNYAYDNMIHFHIQRLSGGFMLTLVVAVCGFVGFTVQYSAPVGLVFVAYMVLIATYFNLLGVMSTMHQRGSPITSGRTILWRTIPLLLLSPLLSSLVNGHDLEIYLPVTYAFLFLVLYQYRQLCHEWSGWMQNIPKISEKEVLEWYKVKFAQETDDEDGADSDGSAKKHQDKDAQEALRRAIASYQRGVRSGTAKDAFVARVAEGMPYVEWLFKKTCPNGDAPDAFSASWFTQLGESCKQQRQLARGLKEHNILMLFRFAKYDLGQNLGLFLVALMDRWVSIVMGARLPRPSIYIDSRSRYGICLCILYFCASVMLLDATLQNYWEVSFKLSEEKLTNHEHAREVAKEWERRRLRTLRKALGELLTKIVAVFGGCTVLLWLLVDNPRSMILYYCYVLGYTCVILFQFNRCFTTNVRAHITIILSSAAIGFVVGCVLRAIPATAGWFYAEILAQNIAAVLATIGTFLWTWKDWSSPSLPDAKQDVSDEESHVHIQWKLRAESGDDTIVTETQVRNIKGTIIVDEDGSFVAQEVRKLLERSLMSPNTFSQNAPWSGKVLQTAATMWADRQIIVTVANRDQFVQNALGDASSFSQLKAGTLEIVVGLLGYTELHRASWQPLLASLTAECILYHVARAELKMPRAKAARAEHFLHTTQTMSKRLDFEMAFEDEATIDRIGRRTNIQLMRHLCLDLAVDSRWDSMPEVARRAIVERISGGRVEVSREFLQWVDDNNIDISTSDFHVGLSLHIFQKVVEKGQAVRSFPQHAQSAHNLPKAALRPTKIARSRPPRSFLQHWLRLPMKIPLTFVKWLAIISGAGSDIERELWYCLKGVYFQKLILELLLVFWKVCWHAKNLWIYAVLVYNRPSLVTVTRLTRKGARRKIKGNRILLELPRKTITGFASCDDGDSMVLNVFDGTHTAPPAEKAALFKAIYDGKLRLQARVDKGTLATTYNYPDDGSLWPVSKHVNDKDSRSIGFYDKYGRIHSGTITIGDDEEVAFQYHYKATPRGNSDVLAADFKLVNPPSENMLSVFWGAPPGEDLEGYDWVPSERLCRLVKVVDGRTYVTDVEYKHRRDPLITTFLEEEDGRKTAIARAPKVFSNESLFLTRPNNLSFDADNLLIYHSKHQVQLMRRCAVETHSSLAFMNPMNWFGWWGSQVYVPIPTWRLRTELWNDWLKSETMDAPTACWLDELILRDEPLLRGYWRARDRGDLHGAKLALDRGIDQIVSAIDIQTDVSEVCLLPIKSSDLYAMGLGKDATQVTTRPEDCFNDTEERISVIFNDIGCWPEAPGGVSNCRRDLVNGHNTIRNHVLAECANDYGIPRFQIERNVNSLKLLPLWGLDRKTAHHGLIDNLLQSQVDDKVRDTDVQRDIVGVFIPLLREFVKGARTRKYSRADLIRYSNVMLSMSKYYEHKDYTRTWDSKEVERAWVDAWLAPYDDPNIIDPSTCFDLEKPNMSDFREAMGIYLAYFFIFSVKIPERCPRVFQSTHHGISSLFGMILRYRRGVTFGIWDHAILWRECCLNISPAQCELPISVQSMLLSGIGLATRLAYFHADGGGNRMWEAEIGTDRGQMGSKRVFNRRIDPIVNGISNMESFTPADKVRTDKPTVVMLSNVQFIKGIKTAILAADIIVNRYGFTDYQLVVYGAKDRQPSYALEMAKLIVENNLSDRVILAGFGKPKEVLKDAWLFMNSSISEGLPLAIGEAALAGVPIVATEVGATALVMTDPDDQDKRYGEVVPPNDPLALARAQLNILGMVGPWAKFTEEASTNPAAAAEAVLPDDISPADVDWLTKRMYEKSEDRRRLGLLSREVVLHSFHGNRYLREHEQMYWIQWHLAQMRGDAALSTLAAETYRFGVPQPLRYEDEEEDRRGDVDEETEAGGEGNARDPRLTVSRWQDYADGEQGAEEKRGRKRLSKQKRSTSISAV</sequence>
<dbReference type="STRING" id="857340.A0A086TBS8"/>
<dbReference type="SUPFAM" id="SSF53756">
    <property type="entry name" value="UDP-Glycosyltransferase/glycogen phosphorylase"/>
    <property type="match status" value="1"/>
</dbReference>
<feature type="transmembrane region" description="Helical" evidence="2">
    <location>
        <begin position="1055"/>
        <end position="1075"/>
    </location>
</feature>
<evidence type="ECO:0000256" key="1">
    <source>
        <dbReference type="SAM" id="MobiDB-lite"/>
    </source>
</evidence>
<dbReference type="Pfam" id="PF13692">
    <property type="entry name" value="Glyco_trans_1_4"/>
    <property type="match status" value="1"/>
</dbReference>
<feature type="transmembrane region" description="Helical" evidence="2">
    <location>
        <begin position="866"/>
        <end position="885"/>
    </location>
</feature>
<keyword evidence="2" id="KW-0812">Transmembrane</keyword>
<feature type="transmembrane region" description="Helical" evidence="2">
    <location>
        <begin position="1087"/>
        <end position="1108"/>
    </location>
</feature>
<keyword evidence="5" id="KW-1185">Reference proteome</keyword>
<feature type="region of interest" description="Disordered" evidence="1">
    <location>
        <begin position="2644"/>
        <end position="2712"/>
    </location>
</feature>
<evidence type="ECO:0000256" key="3">
    <source>
        <dbReference type="SAM" id="SignalP"/>
    </source>
</evidence>
<dbReference type="EMBL" id="JPKY01000015">
    <property type="protein sequence ID" value="KFH46810.1"/>
    <property type="molecule type" value="Genomic_DNA"/>
</dbReference>
<keyword evidence="3" id="KW-0732">Signal</keyword>
<feature type="transmembrane region" description="Helical" evidence="2">
    <location>
        <begin position="1176"/>
        <end position="1194"/>
    </location>
</feature>
<comment type="caution">
    <text evidence="4">The sequence shown here is derived from an EMBL/GenBank/DDBJ whole genome shotgun (WGS) entry which is preliminary data.</text>
</comment>
<feature type="transmembrane region" description="Helical" evidence="2">
    <location>
        <begin position="891"/>
        <end position="907"/>
    </location>
</feature>
<feature type="compositionally biased region" description="Acidic residues" evidence="1">
    <location>
        <begin position="2649"/>
        <end position="2665"/>
    </location>
</feature>
<gene>
    <name evidence="4" type="ORF">ACRE_023380</name>
</gene>
<feature type="transmembrane region" description="Helical" evidence="2">
    <location>
        <begin position="807"/>
        <end position="827"/>
    </location>
</feature>
<protein>
    <recommendedName>
        <fullName evidence="6">DUF3492 domain-containing protein</fullName>
    </recommendedName>
</protein>
<evidence type="ECO:0008006" key="6">
    <source>
        <dbReference type="Google" id="ProtNLM"/>
    </source>
</evidence>
<feature type="transmembrane region" description="Helical" evidence="2">
    <location>
        <begin position="1206"/>
        <end position="1226"/>
    </location>
</feature>
<feature type="chain" id="PRO_5001815590" description="DUF3492 domain-containing protein" evidence="3">
    <location>
        <begin position="31"/>
        <end position="2712"/>
    </location>
</feature>
<dbReference type="OrthoDB" id="2582433at2759"/>
<evidence type="ECO:0000313" key="4">
    <source>
        <dbReference type="EMBL" id="KFH46810.1"/>
    </source>
</evidence>
<organism evidence="4 5">
    <name type="scientific">Hapsidospora chrysogenum (strain ATCC 11550 / CBS 779.69 / DSM 880 / IAM 14645 / JCM 23072 / IMI 49137)</name>
    <name type="common">Acremonium chrysogenum</name>
    <dbReference type="NCBI Taxonomy" id="857340"/>
    <lineage>
        <taxon>Eukaryota</taxon>
        <taxon>Fungi</taxon>
        <taxon>Dikarya</taxon>
        <taxon>Ascomycota</taxon>
        <taxon>Pezizomycotina</taxon>
        <taxon>Sordariomycetes</taxon>
        <taxon>Hypocreomycetidae</taxon>
        <taxon>Hypocreales</taxon>
        <taxon>Bionectriaceae</taxon>
        <taxon>Hapsidospora</taxon>
    </lineage>
</organism>
<feature type="transmembrane region" description="Helical" evidence="2">
    <location>
        <begin position="723"/>
        <end position="743"/>
    </location>
</feature>
<dbReference type="PANTHER" id="PTHR12526:SF630">
    <property type="entry name" value="GLYCOSYLTRANSFERASE"/>
    <property type="match status" value="1"/>
</dbReference>
<dbReference type="Gene3D" id="3.40.50.2000">
    <property type="entry name" value="Glycogen Phosphorylase B"/>
    <property type="match status" value="1"/>
</dbReference>
<reference evidence="5" key="1">
    <citation type="journal article" date="2014" name="Genome Announc.">
        <title>Genome sequence and annotation of Acremonium chrysogenum, producer of the beta-lactam antibiotic cephalosporin C.</title>
        <authorList>
            <person name="Terfehr D."/>
            <person name="Dahlmann T.A."/>
            <person name="Specht T."/>
            <person name="Zadra I."/>
            <person name="Kuernsteiner H."/>
            <person name="Kueck U."/>
        </authorList>
    </citation>
    <scope>NUCLEOTIDE SEQUENCE [LARGE SCALE GENOMIC DNA]</scope>
    <source>
        <strain evidence="5">ATCC 11550 / CBS 779.69 / DSM 880 / IAM 14645 / JCM 23072 / IMI 49137</strain>
    </source>
</reference>
<dbReference type="PANTHER" id="PTHR12526">
    <property type="entry name" value="GLYCOSYLTRANSFERASE"/>
    <property type="match status" value="1"/>
</dbReference>
<keyword evidence="2" id="KW-1133">Transmembrane helix</keyword>
<name>A0A086TBS8_HAPC1</name>